<sequence>MVKVKPESEIKKNYEDSTALVPARFEAGVKGATWQAEALEGQDLYEEQMRKDEILKRRASGIEKVSDEAWRKNTVDKGRNIIGARMKAASGKQVAGFRPYREALLTVELLPKTADPMQNLINRAGAVVMAMVNKKAELTA</sequence>
<dbReference type="Proteomes" id="UP000317778">
    <property type="component" value="Unassembled WGS sequence"/>
</dbReference>
<evidence type="ECO:0000313" key="2">
    <source>
        <dbReference type="Proteomes" id="UP000317778"/>
    </source>
</evidence>
<reference evidence="1 2" key="1">
    <citation type="submission" date="2017-06" db="EMBL/GenBank/DDBJ databases">
        <title>Novel microbial phyla capable of carbon fixation and sulfur reduction in deep-sea sediments.</title>
        <authorList>
            <person name="Huang J."/>
            <person name="Baker B."/>
            <person name="Wang Y."/>
        </authorList>
    </citation>
    <scope>NUCLEOTIDE SEQUENCE [LARGE SCALE GENOMIC DNA]</scope>
    <source>
        <strain evidence="1">B3_TA06</strain>
    </source>
</reference>
<organism evidence="1 2">
    <name type="scientific">candidate division TA06 bacterium B3_TA06</name>
    <dbReference type="NCBI Taxonomy" id="2012487"/>
    <lineage>
        <taxon>Bacteria</taxon>
        <taxon>Bacteria division TA06</taxon>
    </lineage>
</organism>
<proteinExistence type="predicted"/>
<protein>
    <submittedName>
        <fullName evidence="1">Uncharacterized protein</fullName>
    </submittedName>
</protein>
<evidence type="ECO:0000313" key="1">
    <source>
        <dbReference type="EMBL" id="TKJ36869.1"/>
    </source>
</evidence>
<gene>
    <name evidence="1" type="ORF">CEE36_11320</name>
</gene>
<dbReference type="AlphaFoldDB" id="A0A532UPK8"/>
<name>A0A532UPK8_UNCT6</name>
<comment type="caution">
    <text evidence="1">The sequence shown here is derived from an EMBL/GenBank/DDBJ whole genome shotgun (WGS) entry which is preliminary data.</text>
</comment>
<accession>A0A532UPK8</accession>
<dbReference type="EMBL" id="NJBO01000038">
    <property type="protein sequence ID" value="TKJ36869.1"/>
    <property type="molecule type" value="Genomic_DNA"/>
</dbReference>